<keyword evidence="11" id="KW-1185">Reference proteome</keyword>
<keyword evidence="3 7" id="KW-0812">Transmembrane</keyword>
<protein>
    <submittedName>
        <fullName evidence="10">Putative ABC transport system permease protein</fullName>
    </submittedName>
</protein>
<evidence type="ECO:0000256" key="4">
    <source>
        <dbReference type="ARBA" id="ARBA00022989"/>
    </source>
</evidence>
<dbReference type="AlphaFoldDB" id="A0A840VBJ7"/>
<comment type="similarity">
    <text evidence="6">Belongs to the ABC-4 integral membrane protein family.</text>
</comment>
<evidence type="ECO:0000256" key="2">
    <source>
        <dbReference type="ARBA" id="ARBA00022475"/>
    </source>
</evidence>
<accession>A0A840VBJ7</accession>
<feature type="transmembrane region" description="Helical" evidence="7">
    <location>
        <begin position="373"/>
        <end position="396"/>
    </location>
</feature>
<dbReference type="PANTHER" id="PTHR30572">
    <property type="entry name" value="MEMBRANE COMPONENT OF TRANSPORTER-RELATED"/>
    <property type="match status" value="1"/>
</dbReference>
<keyword evidence="5 7" id="KW-0472">Membrane</keyword>
<dbReference type="InterPro" id="IPR003838">
    <property type="entry name" value="ABC3_permease_C"/>
</dbReference>
<organism evidence="10 11">
    <name type="scientific">Haloferula luteola</name>
    <dbReference type="NCBI Taxonomy" id="595692"/>
    <lineage>
        <taxon>Bacteria</taxon>
        <taxon>Pseudomonadati</taxon>
        <taxon>Verrucomicrobiota</taxon>
        <taxon>Verrucomicrobiia</taxon>
        <taxon>Verrucomicrobiales</taxon>
        <taxon>Verrucomicrobiaceae</taxon>
        <taxon>Haloferula</taxon>
    </lineage>
</organism>
<dbReference type="InterPro" id="IPR025857">
    <property type="entry name" value="MacB_PCD"/>
</dbReference>
<evidence type="ECO:0000259" key="9">
    <source>
        <dbReference type="Pfam" id="PF12704"/>
    </source>
</evidence>
<feature type="domain" description="ABC3 transporter permease C-terminal" evidence="8">
    <location>
        <begin position="293"/>
        <end position="405"/>
    </location>
</feature>
<name>A0A840VBJ7_9BACT</name>
<feature type="transmembrane region" description="Helical" evidence="7">
    <location>
        <begin position="289"/>
        <end position="314"/>
    </location>
</feature>
<comment type="subcellular location">
    <subcellularLocation>
        <location evidence="1">Cell membrane</location>
        <topology evidence="1">Multi-pass membrane protein</topology>
    </subcellularLocation>
</comment>
<dbReference type="Proteomes" id="UP000557717">
    <property type="component" value="Unassembled WGS sequence"/>
</dbReference>
<keyword evidence="2" id="KW-1003">Cell membrane</keyword>
<feature type="domain" description="MacB-like periplasmic core" evidence="9">
    <location>
        <begin position="23"/>
        <end position="258"/>
    </location>
</feature>
<dbReference type="Pfam" id="PF12704">
    <property type="entry name" value="MacB_PCD"/>
    <property type="match status" value="1"/>
</dbReference>
<feature type="transmembrane region" description="Helical" evidence="7">
    <location>
        <begin position="335"/>
        <end position="361"/>
    </location>
</feature>
<evidence type="ECO:0000256" key="3">
    <source>
        <dbReference type="ARBA" id="ARBA00022692"/>
    </source>
</evidence>
<comment type="caution">
    <text evidence="10">The sequence shown here is derived from an EMBL/GenBank/DDBJ whole genome shotgun (WGS) entry which is preliminary data.</text>
</comment>
<sequence length="412" mass="44384">MFRRFQRIVALGVKNLFLHKVRSLLTMLGIVFGVGSVIAMLAVGEGASEQASESIARLGSTNVIIESVKPPEGPASQQSAQQNSNSFGLFERDLRRIASTIPAVQAVHPESEKTDEVTSPATQVQAILRATTSGAPEVRNLARVHGRFFTDLEEERGAAVCVLSPALRRKLFPFGNAVGKAVRIEGDFYTVVGIYRPGDAGEGTTDGADREDLLYLPYRSARSRVSDFAYSQTDYDTLVVRAKDTEHVPAVGAAIEALLESTHDLKDYRIIVPLELLAQARETQRLFNIILGSIAGISLLVGGIGIMNIMLATVTERTREIGVRRALGARKRDIVVQFLVETVVISLTGGLLGIAIGVGIPQIISSLTEVPTIVTPVSVVLSLAISLLIGIVFGLYPARRAAELDPIEALRH</sequence>
<evidence type="ECO:0000313" key="10">
    <source>
        <dbReference type="EMBL" id="MBB5350261.1"/>
    </source>
</evidence>
<dbReference type="EMBL" id="JACHFD010000002">
    <property type="protein sequence ID" value="MBB5350261.1"/>
    <property type="molecule type" value="Genomic_DNA"/>
</dbReference>
<keyword evidence="4 7" id="KW-1133">Transmembrane helix</keyword>
<dbReference type="GO" id="GO:0022857">
    <property type="term" value="F:transmembrane transporter activity"/>
    <property type="evidence" value="ECO:0007669"/>
    <property type="project" value="TreeGrafter"/>
</dbReference>
<evidence type="ECO:0000313" key="11">
    <source>
        <dbReference type="Proteomes" id="UP000557717"/>
    </source>
</evidence>
<feature type="transmembrane region" description="Helical" evidence="7">
    <location>
        <begin position="21"/>
        <end position="43"/>
    </location>
</feature>
<dbReference type="PANTHER" id="PTHR30572:SF4">
    <property type="entry name" value="ABC TRANSPORTER PERMEASE YTRF"/>
    <property type="match status" value="1"/>
</dbReference>
<dbReference type="RefSeq" id="WP_184015431.1">
    <property type="nucleotide sequence ID" value="NZ_JACHFD010000002.1"/>
</dbReference>
<evidence type="ECO:0000256" key="5">
    <source>
        <dbReference type="ARBA" id="ARBA00023136"/>
    </source>
</evidence>
<proteinExistence type="inferred from homology"/>
<evidence type="ECO:0000256" key="6">
    <source>
        <dbReference type="ARBA" id="ARBA00038076"/>
    </source>
</evidence>
<evidence type="ECO:0000256" key="7">
    <source>
        <dbReference type="SAM" id="Phobius"/>
    </source>
</evidence>
<evidence type="ECO:0000259" key="8">
    <source>
        <dbReference type="Pfam" id="PF02687"/>
    </source>
</evidence>
<evidence type="ECO:0000256" key="1">
    <source>
        <dbReference type="ARBA" id="ARBA00004651"/>
    </source>
</evidence>
<dbReference type="Pfam" id="PF02687">
    <property type="entry name" value="FtsX"/>
    <property type="match status" value="1"/>
</dbReference>
<gene>
    <name evidence="10" type="ORF">HNR46_000485</name>
</gene>
<dbReference type="InterPro" id="IPR050250">
    <property type="entry name" value="Macrolide_Exporter_MacB"/>
</dbReference>
<reference evidence="10 11" key="1">
    <citation type="submission" date="2020-08" db="EMBL/GenBank/DDBJ databases">
        <title>Genomic Encyclopedia of Type Strains, Phase IV (KMG-IV): sequencing the most valuable type-strain genomes for metagenomic binning, comparative biology and taxonomic classification.</title>
        <authorList>
            <person name="Goeker M."/>
        </authorList>
    </citation>
    <scope>NUCLEOTIDE SEQUENCE [LARGE SCALE GENOMIC DNA]</scope>
    <source>
        <strain evidence="10 11">YC6886</strain>
    </source>
</reference>
<dbReference type="GO" id="GO:0005886">
    <property type="term" value="C:plasma membrane"/>
    <property type="evidence" value="ECO:0007669"/>
    <property type="project" value="UniProtKB-SubCell"/>
</dbReference>